<dbReference type="Pfam" id="PF06957">
    <property type="entry name" value="COPI_C"/>
    <property type="match status" value="1"/>
</dbReference>
<evidence type="ECO:0000313" key="15">
    <source>
        <dbReference type="EMBL" id="CAD2214759.1"/>
    </source>
</evidence>
<dbReference type="SUPFAM" id="SSF50969">
    <property type="entry name" value="YVTN repeat-like/Quinoprotein amine dehydrogenase"/>
    <property type="match status" value="1"/>
</dbReference>
<feature type="region of interest" description="Disordered" evidence="11">
    <location>
        <begin position="499"/>
        <end position="518"/>
    </location>
</feature>
<dbReference type="InterPro" id="IPR056176">
    <property type="entry name" value="TPR_COPA_B"/>
</dbReference>
<evidence type="ECO:0000256" key="7">
    <source>
        <dbReference type="ARBA" id="ARBA00022892"/>
    </source>
</evidence>
<dbReference type="EMBL" id="LR877148">
    <property type="protein sequence ID" value="CAD2214759.1"/>
    <property type="molecule type" value="Genomic_DNA"/>
</dbReference>
<dbReference type="InterPro" id="IPR011044">
    <property type="entry name" value="Quino_amine_DH_bsu"/>
</dbReference>
<evidence type="ECO:0000256" key="10">
    <source>
        <dbReference type="ARBA" id="ARBA00023136"/>
    </source>
</evidence>
<dbReference type="Pfam" id="PF23953">
    <property type="entry name" value="TPR_COPA_B"/>
    <property type="match status" value="1"/>
</dbReference>
<dbReference type="InterPro" id="IPR010714">
    <property type="entry name" value="Coatomer_asu_C"/>
</dbReference>
<dbReference type="Pfam" id="PF04053">
    <property type="entry name" value="B-prop_COPA_B_2nd"/>
    <property type="match status" value="1"/>
</dbReference>
<dbReference type="CDD" id="cd22948">
    <property type="entry name" value="Coatomer_WDAD_alpha"/>
    <property type="match status" value="1"/>
</dbReference>
<reference evidence="15 16" key="1">
    <citation type="submission" date="2020-08" db="EMBL/GenBank/DDBJ databases">
        <authorList>
            <person name="Newling K."/>
            <person name="Davey J."/>
            <person name="Forrester S."/>
        </authorList>
    </citation>
    <scope>NUCLEOTIDE SEQUENCE [LARGE SCALE GENOMIC DNA]</scope>
    <source>
        <strain evidence="16">Crithidia deanei Carvalho (ATCC PRA-265)</strain>
    </source>
</reference>
<keyword evidence="7" id="KW-0931">ER-Golgi transport</keyword>
<dbReference type="GO" id="GO:0005198">
    <property type="term" value="F:structural molecule activity"/>
    <property type="evidence" value="ECO:0007669"/>
    <property type="project" value="InterPro"/>
</dbReference>
<keyword evidence="10" id="KW-0472">Membrane</keyword>
<keyword evidence="3" id="KW-0813">Transport</keyword>
<keyword evidence="16" id="KW-1185">Reference proteome</keyword>
<dbReference type="InterPro" id="IPR047312">
    <property type="entry name" value="Coatomer_alpha_WD-assoc_reg"/>
</dbReference>
<sequence>MTFRRELDRYWILATYASKNLIAAGHDTGLQVFKLFRERPPFAVSQNQLTYIHENQLFVYDFKSESDTKFNLPGKMLRPPYALSVNPSASQIVVCLKDDSNYVDLIDIPKAGFSASLKAPNRKTDVTEATFFGPNKYVYIDANGGLFMHSLTGEKDKSLGVPFVCTKLFPAPTGCVLCQSEENIYIYQVAQHASIAEAPAVGTRQAVWDKGFHKVALLSKNAIEIRTKRLKLITTVRELTSRIKSAVFDETRDVLFYTTSNHIKYCILRTGEVSTICTLKTVVYLVAAVGDKVWMLTRSGKVLVKELDNLELNFKLKLQQQSFREVMKIIQSRELKGQALVGYLHKHNYSEIALHFAKEPLTRFNLALECGAIDIAKEAAMELDDASVWRRLSETAITFGDIQLSQLADSKANNYHASAMHMLYTGNLSALGHLVDSVQDDNFKLQYGLYLNDYEQRIQLLLNANQLPLAYLTAKSNGLEEVAANIYSKMSDEVKKNIDQTECPKSDPSPKPTPQTDNWPMLQVEESIFTKLLKQTGELDVLAANVEELDDDAADAWGDGDDDDLFKEMDEEGDSPLQGAPEEAEGDGWDDDLDIDVNAVLKSAAGTKSDAGFVVPPALPPISTHWVETSTVAAFHVAAGQFTSAFHLLKGQIGLKDPAPLKKEALLLWSSVNVSRPAWLTSSVSFSLTAAGSSATNSKHIPRVPNYMPHLLDTLKSGYQAFTDGRFDDAHALFRSILHKCVFTVVSNDQELASFRDLLSVAAEYTRALAVQLQLRSSEASSQEALELSLYLTHFQLQRPHMILGLSQAMSKAYKRKNFRTAASVARRLVDLDPPEKRAKQAAAIIAEADKNPVDADELKYDERNPFTLCSESYTPIYKGTLAVVRCGYCLSGVAPTHDGKVCGVCGVSSYGAQCAGLINQV</sequence>
<evidence type="ECO:0000256" key="3">
    <source>
        <dbReference type="ARBA" id="ARBA00022448"/>
    </source>
</evidence>
<evidence type="ECO:0000256" key="11">
    <source>
        <dbReference type="SAM" id="MobiDB-lite"/>
    </source>
</evidence>
<evidence type="ECO:0000256" key="5">
    <source>
        <dbReference type="ARBA" id="ARBA00022574"/>
    </source>
</evidence>
<dbReference type="GO" id="GO:0016192">
    <property type="term" value="P:vesicle-mediated transport"/>
    <property type="evidence" value="ECO:0007669"/>
    <property type="project" value="UniProtKB-KW"/>
</dbReference>
<dbReference type="Gene3D" id="1.25.40.470">
    <property type="match status" value="1"/>
</dbReference>
<keyword evidence="4" id="KW-0963">Cytoplasm</keyword>
<evidence type="ECO:0000259" key="13">
    <source>
        <dbReference type="Pfam" id="PF06957"/>
    </source>
</evidence>
<feature type="domain" description="Coatomer alpha subunit C-terminal" evidence="13">
    <location>
        <begin position="529"/>
        <end position="919"/>
    </location>
</feature>
<keyword evidence="8" id="KW-0653">Protein transport</keyword>
<organism evidence="15 16">
    <name type="scientific">Angomonas deanei</name>
    <dbReference type="NCBI Taxonomy" id="59799"/>
    <lineage>
        <taxon>Eukaryota</taxon>
        <taxon>Discoba</taxon>
        <taxon>Euglenozoa</taxon>
        <taxon>Kinetoplastea</taxon>
        <taxon>Metakinetoplastina</taxon>
        <taxon>Trypanosomatida</taxon>
        <taxon>Trypanosomatidae</taxon>
        <taxon>Strigomonadinae</taxon>
        <taxon>Angomonas</taxon>
    </lineage>
</organism>
<evidence type="ECO:0000256" key="1">
    <source>
        <dbReference type="ARBA" id="ARBA00004255"/>
    </source>
</evidence>
<accession>S9V6K7</accession>
<dbReference type="FunFam" id="1.25.40.470:FF:000002">
    <property type="entry name" value="Coatomer subunit alpha"/>
    <property type="match status" value="1"/>
</dbReference>
<dbReference type="GO" id="GO:0000139">
    <property type="term" value="C:Golgi membrane"/>
    <property type="evidence" value="ECO:0007669"/>
    <property type="project" value="UniProtKB-SubCell"/>
</dbReference>
<evidence type="ECO:0000256" key="4">
    <source>
        <dbReference type="ARBA" id="ARBA00022490"/>
    </source>
</evidence>
<dbReference type="VEuPathDB" id="TriTrypDB:ADEAN_000221000"/>
<name>S9V6K7_9TRYP</name>
<evidence type="ECO:0000259" key="14">
    <source>
        <dbReference type="Pfam" id="PF23953"/>
    </source>
</evidence>
<dbReference type="OrthoDB" id="10261470at2759"/>
<evidence type="ECO:0000256" key="9">
    <source>
        <dbReference type="ARBA" id="ARBA00023034"/>
    </source>
</evidence>
<comment type="subcellular location">
    <subcellularLocation>
        <location evidence="2">Cytoplasm</location>
    </subcellularLocation>
    <subcellularLocation>
        <location evidence="1">Golgi apparatus membrane</location>
        <topology evidence="1">Peripheral membrane protein</topology>
        <orientation evidence="1">Cytoplasmic side</orientation>
    </subcellularLocation>
</comment>
<evidence type="ECO:0000313" key="16">
    <source>
        <dbReference type="Proteomes" id="UP000515908"/>
    </source>
</evidence>
<dbReference type="GO" id="GO:0006886">
    <property type="term" value="P:intracellular protein transport"/>
    <property type="evidence" value="ECO:0007669"/>
    <property type="project" value="InterPro"/>
</dbReference>
<evidence type="ECO:0000256" key="6">
    <source>
        <dbReference type="ARBA" id="ARBA00022737"/>
    </source>
</evidence>
<dbReference type="GO" id="GO:0030126">
    <property type="term" value="C:COPI vesicle coat"/>
    <property type="evidence" value="ECO:0007669"/>
    <property type="project" value="InterPro"/>
</dbReference>
<keyword evidence="5" id="KW-0853">WD repeat</keyword>
<proteinExistence type="predicted"/>
<feature type="domain" description="COPA/B TPR" evidence="14">
    <location>
        <begin position="338"/>
        <end position="482"/>
    </location>
</feature>
<keyword evidence="9" id="KW-0333">Golgi apparatus</keyword>
<dbReference type="InterPro" id="IPR006692">
    <property type="entry name" value="Beta-prop_COPA/B_2nd"/>
</dbReference>
<dbReference type="Proteomes" id="UP000515908">
    <property type="component" value="Chromosome 04"/>
</dbReference>
<evidence type="ECO:0000259" key="12">
    <source>
        <dbReference type="Pfam" id="PF04053"/>
    </source>
</evidence>
<feature type="region of interest" description="Disordered" evidence="11">
    <location>
        <begin position="552"/>
        <end position="589"/>
    </location>
</feature>
<gene>
    <name evidence="15" type="ORF">ADEAN_000221000</name>
</gene>
<feature type="domain" description="COPA/B second beta-propeller" evidence="12">
    <location>
        <begin position="54"/>
        <end position="296"/>
    </location>
</feature>
<keyword evidence="6" id="KW-0677">Repeat</keyword>
<feature type="compositionally biased region" description="Acidic residues" evidence="11">
    <location>
        <begin position="552"/>
        <end position="574"/>
    </location>
</feature>
<dbReference type="AlphaFoldDB" id="S9V6K7"/>
<protein>
    <submittedName>
        <fullName evidence="15">Coatomer WD associated region/Coatomer (COPI) alpha subunit C-terminus, putative</fullName>
    </submittedName>
</protein>
<evidence type="ECO:0000256" key="8">
    <source>
        <dbReference type="ARBA" id="ARBA00022927"/>
    </source>
</evidence>
<evidence type="ECO:0000256" key="2">
    <source>
        <dbReference type="ARBA" id="ARBA00004496"/>
    </source>
</evidence>